<accession>A0A0E4GCN1</accession>
<dbReference type="InterPro" id="IPR001882">
    <property type="entry name" value="Biotin_BS"/>
</dbReference>
<dbReference type="CDD" id="cd06850">
    <property type="entry name" value="biotinyl_domain"/>
    <property type="match status" value="1"/>
</dbReference>
<feature type="domain" description="Lipoyl-binding" evidence="2">
    <location>
        <begin position="1"/>
        <end position="70"/>
    </location>
</feature>
<sequence length="70" mass="7584">MANIEAPMAGKVLEIMVETGDTIIEDDEIIILEAMKMENPIFATEGGIVKEIKVKVGQQVAEGDVLLVLE</sequence>
<dbReference type="EMBL" id="CGIH01000032">
    <property type="protein sequence ID" value="CFX85388.1"/>
    <property type="molecule type" value="Genomic_DNA"/>
</dbReference>
<dbReference type="STRING" id="690567.2035"/>
<dbReference type="PROSITE" id="PS00188">
    <property type="entry name" value="BIOTIN"/>
    <property type="match status" value="1"/>
</dbReference>
<dbReference type="InterPro" id="IPR050709">
    <property type="entry name" value="Biotin_Carboxyl_Carrier/Decarb"/>
</dbReference>
<gene>
    <name evidence="3" type="ORF">2035</name>
</gene>
<keyword evidence="1" id="KW-0092">Biotin</keyword>
<dbReference type="SUPFAM" id="SSF51230">
    <property type="entry name" value="Single hybrid motif"/>
    <property type="match status" value="1"/>
</dbReference>
<dbReference type="OrthoDB" id="163546at2"/>
<dbReference type="InterPro" id="IPR000089">
    <property type="entry name" value="Biotin_lipoyl"/>
</dbReference>
<dbReference type="Gene3D" id="2.40.50.100">
    <property type="match status" value="1"/>
</dbReference>
<dbReference type="Pfam" id="PF00364">
    <property type="entry name" value="Biotin_lipoyl"/>
    <property type="match status" value="1"/>
</dbReference>
<keyword evidence="4" id="KW-1185">Reference proteome</keyword>
<dbReference type="RefSeq" id="WP_046498449.1">
    <property type="nucleotide sequence ID" value="NZ_CGIH01000032.1"/>
</dbReference>
<organism evidence="3 4">
    <name type="scientific">Syntrophomonas zehnderi OL-4</name>
    <dbReference type="NCBI Taxonomy" id="690567"/>
    <lineage>
        <taxon>Bacteria</taxon>
        <taxon>Bacillati</taxon>
        <taxon>Bacillota</taxon>
        <taxon>Clostridia</taxon>
        <taxon>Eubacteriales</taxon>
        <taxon>Syntrophomonadaceae</taxon>
        <taxon>Syntrophomonas</taxon>
    </lineage>
</organism>
<dbReference type="PROSITE" id="PS50968">
    <property type="entry name" value="BIOTINYL_LIPOYL"/>
    <property type="match status" value="1"/>
</dbReference>
<proteinExistence type="predicted"/>
<protein>
    <submittedName>
        <fullName evidence="3">Biotin/lipoyl attachment</fullName>
    </submittedName>
</protein>
<dbReference type="Proteomes" id="UP000045545">
    <property type="component" value="Unassembled WGS sequence"/>
</dbReference>
<dbReference type="AlphaFoldDB" id="A0A0E4GCN1"/>
<dbReference type="InterPro" id="IPR011053">
    <property type="entry name" value="Single_hybrid_motif"/>
</dbReference>
<reference evidence="3 4" key="1">
    <citation type="submission" date="2015-03" db="EMBL/GenBank/DDBJ databases">
        <authorList>
            <person name="Murphy D."/>
        </authorList>
    </citation>
    <scope>NUCLEOTIDE SEQUENCE [LARGE SCALE GENOMIC DNA]</scope>
    <source>
        <strain evidence="3 4">OL-4</strain>
    </source>
</reference>
<dbReference type="FunFam" id="2.40.50.100:FF:000003">
    <property type="entry name" value="Acetyl-CoA carboxylase biotin carboxyl carrier protein"/>
    <property type="match status" value="1"/>
</dbReference>
<evidence type="ECO:0000313" key="4">
    <source>
        <dbReference type="Proteomes" id="UP000045545"/>
    </source>
</evidence>
<evidence type="ECO:0000259" key="2">
    <source>
        <dbReference type="PROSITE" id="PS50968"/>
    </source>
</evidence>
<dbReference type="PANTHER" id="PTHR45266">
    <property type="entry name" value="OXALOACETATE DECARBOXYLASE ALPHA CHAIN"/>
    <property type="match status" value="1"/>
</dbReference>
<evidence type="ECO:0000256" key="1">
    <source>
        <dbReference type="ARBA" id="ARBA00023267"/>
    </source>
</evidence>
<name>A0A0E4GCN1_9FIRM</name>
<evidence type="ECO:0000313" key="3">
    <source>
        <dbReference type="EMBL" id="CFX85388.1"/>
    </source>
</evidence>
<dbReference type="PANTHER" id="PTHR45266:SF3">
    <property type="entry name" value="OXALOACETATE DECARBOXYLASE ALPHA CHAIN"/>
    <property type="match status" value="1"/>
</dbReference>